<dbReference type="CDD" id="cd17252">
    <property type="entry name" value="RMtype1_S_EcoKI-TRD1-CR1_like"/>
    <property type="match status" value="1"/>
</dbReference>
<dbReference type="PANTHER" id="PTHR30408:SF12">
    <property type="entry name" value="TYPE I RESTRICTION ENZYME MJAVIII SPECIFICITY SUBUNIT"/>
    <property type="match status" value="1"/>
</dbReference>
<dbReference type="PANTHER" id="PTHR30408">
    <property type="entry name" value="TYPE-1 RESTRICTION ENZYME ECOKI SPECIFICITY PROTEIN"/>
    <property type="match status" value="1"/>
</dbReference>
<dbReference type="SUPFAM" id="SSF116734">
    <property type="entry name" value="DNA methylase specificity domain"/>
    <property type="match status" value="2"/>
</dbReference>
<evidence type="ECO:0000256" key="1">
    <source>
        <dbReference type="ARBA" id="ARBA00022747"/>
    </source>
</evidence>
<dbReference type="InterPro" id="IPR044946">
    <property type="entry name" value="Restrct_endonuc_typeI_TRD_sf"/>
</dbReference>
<accession>A0A850LJE6</accession>
<dbReference type="EMBL" id="JABXIY010000030">
    <property type="protein sequence ID" value="NVK97625.1"/>
    <property type="molecule type" value="Genomic_DNA"/>
</dbReference>
<reference evidence="3 4" key="1">
    <citation type="journal article" date="2020" name="Proc. Natl. Acad. Sci. U.S.A.">
        <title>Ecological drivers of bacterial community assembly in synthetic phycospheres.</title>
        <authorList>
            <person name="Fu H."/>
            <person name="Uchimiya M."/>
            <person name="Gore J."/>
            <person name="Moran M.A."/>
        </authorList>
    </citation>
    <scope>NUCLEOTIDE SEQUENCE [LARGE SCALE GENOMIC DNA]</scope>
    <source>
        <strain evidence="3">HF-Din03</strain>
    </source>
</reference>
<sequence length="434" mass="48274">MREDPTIRIGDLADGIRGVSYRPEHLQEDFGRDRTVLLRSTNIQDGQLDFTSIQIVPSYLVKPAQSVGEGDLVVCMSNGSKALVGKAARYKGEYGAPLTVGAFCSVFHPKTESDSAFLRHVFQGEQFRRSIDIILSGSAINNLKNSDVEGISIRAHSPTERATIADILDAIDDAILETDTVIEKLLLVHQGLVHDLTTLGLSKSGEIRRADQLEEFHETDLGPLPHSWCVKSIGRMAKDLALGTAARGANDGQDQLRLLKMGNLGWDALDTSTCELIDVDRVVHWKDALLLDGDLLFNTRNTPELVGKTAAYDQDDQRTVCDNNILRIRFPSEEMDGRFAAAYMANGRGKSRLMTLATGTTSVAAIYWRDLRDFQLPVPPREEREEIVRRLQVSRDTIRREKESRVKLSNLREGLRDDLLTGRKPVVAIREAAE</sequence>
<dbReference type="RefSeq" id="WP_011048433.1">
    <property type="nucleotide sequence ID" value="NZ_CP076685.1"/>
</dbReference>
<proteinExistence type="predicted"/>
<organism evidence="3 4">
    <name type="scientific">Ruegeria pomeroyi</name>
    <dbReference type="NCBI Taxonomy" id="89184"/>
    <lineage>
        <taxon>Bacteria</taxon>
        <taxon>Pseudomonadati</taxon>
        <taxon>Pseudomonadota</taxon>
        <taxon>Alphaproteobacteria</taxon>
        <taxon>Rhodobacterales</taxon>
        <taxon>Roseobacteraceae</taxon>
        <taxon>Ruegeria</taxon>
    </lineage>
</organism>
<dbReference type="GO" id="GO:0003677">
    <property type="term" value="F:DNA binding"/>
    <property type="evidence" value="ECO:0007669"/>
    <property type="project" value="UniProtKB-KW"/>
</dbReference>
<dbReference type="Gene3D" id="3.90.220.20">
    <property type="entry name" value="DNA methylase specificity domains"/>
    <property type="match status" value="2"/>
</dbReference>
<dbReference type="GO" id="GO:0009307">
    <property type="term" value="P:DNA restriction-modification system"/>
    <property type="evidence" value="ECO:0007669"/>
    <property type="project" value="UniProtKB-KW"/>
</dbReference>
<evidence type="ECO:0000256" key="2">
    <source>
        <dbReference type="ARBA" id="ARBA00023125"/>
    </source>
</evidence>
<gene>
    <name evidence="3" type="ORF">HW564_11900</name>
</gene>
<evidence type="ECO:0008006" key="5">
    <source>
        <dbReference type="Google" id="ProtNLM"/>
    </source>
</evidence>
<dbReference type="OMA" id="MRHLFTY"/>
<dbReference type="AlphaFoldDB" id="A0A850LJE6"/>
<comment type="caution">
    <text evidence="3">The sequence shown here is derived from an EMBL/GenBank/DDBJ whole genome shotgun (WGS) entry which is preliminary data.</text>
</comment>
<dbReference type="InterPro" id="IPR052021">
    <property type="entry name" value="Type-I_RS_S_subunit"/>
</dbReference>
<dbReference type="Proteomes" id="UP000565723">
    <property type="component" value="Unassembled WGS sequence"/>
</dbReference>
<dbReference type="Gene3D" id="1.10.287.1120">
    <property type="entry name" value="Bipartite methylase S protein"/>
    <property type="match status" value="1"/>
</dbReference>
<keyword evidence="2" id="KW-0238">DNA-binding</keyword>
<evidence type="ECO:0000313" key="4">
    <source>
        <dbReference type="Proteomes" id="UP000565723"/>
    </source>
</evidence>
<protein>
    <recommendedName>
        <fullName evidence="5">Type I restriction-modification system, S subunit</fullName>
    </recommendedName>
</protein>
<name>A0A850LJE6_9RHOB</name>
<evidence type="ECO:0000313" key="3">
    <source>
        <dbReference type="EMBL" id="NVK97625.1"/>
    </source>
</evidence>
<keyword evidence="1" id="KW-0680">Restriction system</keyword>